<organism evidence="4 5">
    <name type="scientific">Gordonia iterans</name>
    <dbReference type="NCBI Taxonomy" id="1004901"/>
    <lineage>
        <taxon>Bacteria</taxon>
        <taxon>Bacillati</taxon>
        <taxon>Actinomycetota</taxon>
        <taxon>Actinomycetes</taxon>
        <taxon>Mycobacteriales</taxon>
        <taxon>Gordoniaceae</taxon>
        <taxon>Gordonia</taxon>
    </lineage>
</organism>
<feature type="domain" description="GH16" evidence="3">
    <location>
        <begin position="20"/>
        <end position="283"/>
    </location>
</feature>
<dbReference type="InterPro" id="IPR050546">
    <property type="entry name" value="Glycosyl_Hydrlase_16"/>
</dbReference>
<name>A0A2S0KGB8_9ACTN</name>
<feature type="region of interest" description="Disordered" evidence="2">
    <location>
        <begin position="1"/>
        <end position="81"/>
    </location>
</feature>
<dbReference type="InterPro" id="IPR000757">
    <property type="entry name" value="Beta-glucanase-like"/>
</dbReference>
<dbReference type="OrthoDB" id="9809583at2"/>
<proteinExistence type="inferred from homology"/>
<dbReference type="GO" id="GO:0005975">
    <property type="term" value="P:carbohydrate metabolic process"/>
    <property type="evidence" value="ECO:0007669"/>
    <property type="project" value="InterPro"/>
</dbReference>
<accession>A0A2S0KGB8</accession>
<evidence type="ECO:0000259" key="3">
    <source>
        <dbReference type="PROSITE" id="PS51762"/>
    </source>
</evidence>
<reference evidence="4 5" key="1">
    <citation type="submission" date="2018-03" db="EMBL/GenBank/DDBJ databases">
        <title>Characteristics and genome of n-alkane degrading marine bacteria Gordonia iterans isolated from crude oil contaminated in Tae-an, South Korea.</title>
        <authorList>
            <person name="Lee S.-S."/>
            <person name="Kim H."/>
        </authorList>
    </citation>
    <scope>NUCLEOTIDE SEQUENCE [LARGE SCALE GENOMIC DNA]</scope>
    <source>
        <strain evidence="4 5">Co17</strain>
    </source>
</reference>
<dbReference type="Proteomes" id="UP000239814">
    <property type="component" value="Chromosome"/>
</dbReference>
<dbReference type="PROSITE" id="PS51762">
    <property type="entry name" value="GH16_2"/>
    <property type="match status" value="1"/>
</dbReference>
<feature type="region of interest" description="Disordered" evidence="2">
    <location>
        <begin position="98"/>
        <end position="120"/>
    </location>
</feature>
<feature type="compositionally biased region" description="Basic and acidic residues" evidence="2">
    <location>
        <begin position="98"/>
        <end position="112"/>
    </location>
</feature>
<dbReference type="InterPro" id="IPR013320">
    <property type="entry name" value="ConA-like_dom_sf"/>
</dbReference>
<evidence type="ECO:0000256" key="1">
    <source>
        <dbReference type="ARBA" id="ARBA00006865"/>
    </source>
</evidence>
<dbReference type="SUPFAM" id="SSF49899">
    <property type="entry name" value="Concanavalin A-like lectins/glucanases"/>
    <property type="match status" value="1"/>
</dbReference>
<dbReference type="CDD" id="cd08023">
    <property type="entry name" value="GH16_laminarinase_like"/>
    <property type="match status" value="1"/>
</dbReference>
<dbReference type="EMBL" id="CP027433">
    <property type="protein sequence ID" value="AVM00738.1"/>
    <property type="molecule type" value="Genomic_DNA"/>
</dbReference>
<protein>
    <recommendedName>
        <fullName evidence="3">GH16 domain-containing protein</fullName>
    </recommendedName>
</protein>
<evidence type="ECO:0000313" key="5">
    <source>
        <dbReference type="Proteomes" id="UP000239814"/>
    </source>
</evidence>
<dbReference type="Gene3D" id="2.60.120.200">
    <property type="match status" value="1"/>
</dbReference>
<evidence type="ECO:0000313" key="4">
    <source>
        <dbReference type="EMBL" id="AVM00738.1"/>
    </source>
</evidence>
<keyword evidence="5" id="KW-1185">Reference proteome</keyword>
<dbReference type="KEGG" id="git:C6V83_11135"/>
<sequence>MTSSACRTRGSRNIPHIEAPGRVGAPVESQLPDSIHAAESGSGNHTAQRDANPAACPRFDSSATRPPAAAPPQFALSQQARPQRPLIRHCVELTDHPSVESTRIRQSRETGTRARVSGRQRPERGLGGFWLLGTDIYSAGFPESGEVDIAEHINGSNFVHVGIHGPTSTGGLGTGSLDLSALGGIFAPLAGRYTLGSDKTGIDPSQFHTYGVTKTGEKLGFLFDGAEFYSISKSSPSAGQRWVFDKPVYVILNLAVGGDWPGAPDGNTTDSATVTVDWIRYTP</sequence>
<evidence type="ECO:0000256" key="2">
    <source>
        <dbReference type="SAM" id="MobiDB-lite"/>
    </source>
</evidence>
<dbReference type="AlphaFoldDB" id="A0A2S0KGB8"/>
<dbReference type="PANTHER" id="PTHR10963:SF55">
    <property type="entry name" value="GLYCOSIDE HYDROLASE FAMILY 16 PROTEIN"/>
    <property type="match status" value="1"/>
</dbReference>
<gene>
    <name evidence="4" type="ORF">C6V83_11135</name>
</gene>
<comment type="similarity">
    <text evidence="1">Belongs to the glycosyl hydrolase 16 family.</text>
</comment>
<feature type="compositionally biased region" description="Low complexity" evidence="2">
    <location>
        <begin position="61"/>
        <end position="80"/>
    </location>
</feature>
<dbReference type="GO" id="GO:0004553">
    <property type="term" value="F:hydrolase activity, hydrolyzing O-glycosyl compounds"/>
    <property type="evidence" value="ECO:0007669"/>
    <property type="project" value="InterPro"/>
</dbReference>
<dbReference type="PANTHER" id="PTHR10963">
    <property type="entry name" value="GLYCOSYL HYDROLASE-RELATED"/>
    <property type="match status" value="1"/>
</dbReference>